<dbReference type="CDD" id="cd16387">
    <property type="entry name" value="ParB_N_Srx"/>
    <property type="match status" value="1"/>
</dbReference>
<dbReference type="Pfam" id="PF04447">
    <property type="entry name" value="dATP-dGTP_PPHyd"/>
    <property type="match status" value="1"/>
</dbReference>
<dbReference type="InterPro" id="IPR036086">
    <property type="entry name" value="ParB/Sulfiredoxin_sf"/>
</dbReference>
<feature type="domain" description="dATP/dGTP diphosphohydrolase MazZ" evidence="2">
    <location>
        <begin position="227"/>
        <end position="321"/>
    </location>
</feature>
<dbReference type="SUPFAM" id="SSF110849">
    <property type="entry name" value="ParB/Sulfiredoxin"/>
    <property type="match status" value="1"/>
</dbReference>
<dbReference type="EMBL" id="CP028349">
    <property type="protein sequence ID" value="AVV37806.1"/>
    <property type="molecule type" value="Genomic_DNA"/>
</dbReference>
<dbReference type="SUPFAM" id="SSF109709">
    <property type="entry name" value="KorB DNA-binding domain-like"/>
    <property type="match status" value="1"/>
</dbReference>
<reference evidence="4 5" key="1">
    <citation type="journal article" date="2018" name="Int J Genomics">
        <title>Comparative Genomics Analysis of Plasmid pPV989-94 from a Clinical Isolate of Pantoea vagans PV989.</title>
        <authorList>
            <person name="Xu L."/>
            <person name="Yin M."/>
            <person name="Zhu T."/>
            <person name="Lu J."/>
            <person name="Bao Q."/>
        </authorList>
    </citation>
    <scope>NUCLEOTIDE SEQUENCE [LARGE SCALE GENOMIC DNA]</scope>
    <source>
        <strain evidence="4 5">PV989</strain>
    </source>
</reference>
<feature type="domain" description="ParB/Spo0J HTH" evidence="3">
    <location>
        <begin position="121"/>
        <end position="201"/>
    </location>
</feature>
<evidence type="ECO:0000313" key="4">
    <source>
        <dbReference type="EMBL" id="AVV37806.1"/>
    </source>
</evidence>
<dbReference type="Pfam" id="PF17762">
    <property type="entry name" value="HTH_ParB"/>
    <property type="match status" value="1"/>
</dbReference>
<feature type="region of interest" description="Disordered" evidence="1">
    <location>
        <begin position="303"/>
        <end position="327"/>
    </location>
</feature>
<dbReference type="InterPro" id="IPR007538">
    <property type="entry name" value="dATP/dGTP_dipphydrolase_MazZ"/>
</dbReference>
<sequence length="487" mass="54262">MSTLARIYDDKKNSDTDITTRKTYLLGVDELYVETNYNIRDIDQTHVEEFRDAFIAGEHVPPLAVKVTEKGIKIIDGHHRYYGAKLAQEAGYTLRLECKDFVGSEADSVAFMVTSSQGRALLPLERAAAYQRLVNQGLEPAEIAAKVKRSITDVEQHLQLLTVGEPLIEMVKSGEVAATTAVALQREHGVKASSVAQEQMQKAKAAGKKKLTRSAAIVSPVKLREKIRAEHAAWSQETFGDVGPVGPLKHLAKEAMEAAEAPDDLSEWADLQFLLWDAMRRAGITEEELNAAMELKLSVNKARNWPEPKDGEPREHLKADSQEAVQPEKDYGDELPLLKHEILEQSGVEAWACVIAAFKMKAEYTYSESKWAHTWAADSVENPTCVTVPAETIASAVRLIKQHQDDLELKLWLSEQHDDSEVATEQLIRFSAVLSEVRQDNPCTVQEFIALVEQTNRDCWSNIRMLRQAVREVAGQMTIPGIGEVAL</sequence>
<evidence type="ECO:0000259" key="2">
    <source>
        <dbReference type="Pfam" id="PF04447"/>
    </source>
</evidence>
<evidence type="ECO:0000313" key="5">
    <source>
        <dbReference type="Proteomes" id="UP000241538"/>
    </source>
</evidence>
<evidence type="ECO:0000256" key="1">
    <source>
        <dbReference type="SAM" id="MobiDB-lite"/>
    </source>
</evidence>
<organism evidence="4 5">
    <name type="scientific">Pantoea vagans</name>
    <dbReference type="NCBI Taxonomy" id="470934"/>
    <lineage>
        <taxon>Bacteria</taxon>
        <taxon>Pseudomonadati</taxon>
        <taxon>Pseudomonadota</taxon>
        <taxon>Gammaproteobacteria</taxon>
        <taxon>Enterobacterales</taxon>
        <taxon>Erwiniaceae</taxon>
        <taxon>Pantoea</taxon>
    </lineage>
</organism>
<dbReference type="Gene3D" id="1.10.10.2830">
    <property type="match status" value="1"/>
</dbReference>
<dbReference type="InterPro" id="IPR041468">
    <property type="entry name" value="HTH_ParB/Spo0J"/>
</dbReference>
<name>A0AAN1TVW0_9GAMM</name>
<accession>A0AAN1TVW0</accession>
<dbReference type="RefSeq" id="WP_107319665.1">
    <property type="nucleotide sequence ID" value="NZ_CP028349.1"/>
</dbReference>
<protein>
    <submittedName>
        <fullName evidence="4">Chromosome partitioning protein ParB</fullName>
    </submittedName>
</protein>
<proteinExistence type="predicted"/>
<gene>
    <name evidence="4" type="ORF">C9381_11645</name>
</gene>
<feature type="compositionally biased region" description="Basic and acidic residues" evidence="1">
    <location>
        <begin position="304"/>
        <end position="327"/>
    </location>
</feature>
<evidence type="ECO:0000259" key="3">
    <source>
        <dbReference type="Pfam" id="PF17762"/>
    </source>
</evidence>
<dbReference type="Proteomes" id="UP000241538">
    <property type="component" value="Chromosome"/>
</dbReference>
<dbReference type="AlphaFoldDB" id="A0AAN1TVW0"/>